<dbReference type="SUPFAM" id="SSF51182">
    <property type="entry name" value="RmlC-like cupins"/>
    <property type="match status" value="1"/>
</dbReference>
<dbReference type="InterPro" id="IPR014710">
    <property type="entry name" value="RmlC-like_jellyroll"/>
</dbReference>
<name>A0AAW1Q0V9_9CHLO</name>
<evidence type="ECO:0000313" key="4">
    <source>
        <dbReference type="Proteomes" id="UP001489004"/>
    </source>
</evidence>
<protein>
    <recommendedName>
        <fullName evidence="2">Cupin type-1 domain-containing protein</fullName>
    </recommendedName>
</protein>
<feature type="signal peptide" evidence="1">
    <location>
        <begin position="1"/>
        <end position="22"/>
    </location>
</feature>
<accession>A0AAW1Q0V9</accession>
<evidence type="ECO:0000313" key="3">
    <source>
        <dbReference type="EMBL" id="KAK9815559.1"/>
    </source>
</evidence>
<gene>
    <name evidence="3" type="ORF">WJX72_005714</name>
</gene>
<dbReference type="Pfam" id="PF00190">
    <property type="entry name" value="Cupin_1"/>
    <property type="match status" value="1"/>
</dbReference>
<dbReference type="SMART" id="SM00835">
    <property type="entry name" value="Cupin_1"/>
    <property type="match status" value="1"/>
</dbReference>
<evidence type="ECO:0000259" key="2">
    <source>
        <dbReference type="SMART" id="SM00835"/>
    </source>
</evidence>
<dbReference type="InterPro" id="IPR011051">
    <property type="entry name" value="RmlC_Cupin_sf"/>
</dbReference>
<dbReference type="AlphaFoldDB" id="A0AAW1Q0V9"/>
<feature type="domain" description="Cupin type-1" evidence="2">
    <location>
        <begin position="47"/>
        <end position="184"/>
    </location>
</feature>
<sequence>MSSAATYVSLFVLLGLLAVGHAADPTPLDQLSSSAFVYRPATFTATPNLTVAGVRTKRSTTEWPALTGLGLAQTVFTLQPCAARVPHHHQKASGLLYAFNAAQLEVGLVLETGEQIVNVIKTGASAIFPVGLVHYQRNLDCSPASYVITYNDEDAGTVNLAPALLNLPQDTVMDVLGLDAPGYQGLLQSAHNDTFTIGTASIDCRKRCAATVVPLPAVSGRKMK</sequence>
<keyword evidence="1" id="KW-0732">Signal</keyword>
<reference evidence="3 4" key="1">
    <citation type="journal article" date="2024" name="Nat. Commun.">
        <title>Phylogenomics reveals the evolutionary origins of lichenization in chlorophyte algae.</title>
        <authorList>
            <person name="Puginier C."/>
            <person name="Libourel C."/>
            <person name="Otte J."/>
            <person name="Skaloud P."/>
            <person name="Haon M."/>
            <person name="Grisel S."/>
            <person name="Petersen M."/>
            <person name="Berrin J.G."/>
            <person name="Delaux P.M."/>
            <person name="Dal Grande F."/>
            <person name="Keller J."/>
        </authorList>
    </citation>
    <scope>NUCLEOTIDE SEQUENCE [LARGE SCALE GENOMIC DNA]</scope>
    <source>
        <strain evidence="3 4">SAG 2043</strain>
    </source>
</reference>
<keyword evidence="4" id="KW-1185">Reference proteome</keyword>
<evidence type="ECO:0000256" key="1">
    <source>
        <dbReference type="SAM" id="SignalP"/>
    </source>
</evidence>
<comment type="caution">
    <text evidence="3">The sequence shown here is derived from an EMBL/GenBank/DDBJ whole genome shotgun (WGS) entry which is preliminary data.</text>
</comment>
<dbReference type="Proteomes" id="UP001489004">
    <property type="component" value="Unassembled WGS sequence"/>
</dbReference>
<dbReference type="PANTHER" id="PTHR31238">
    <property type="entry name" value="GERMIN-LIKE PROTEIN SUBFAMILY 3 MEMBER 3"/>
    <property type="match status" value="1"/>
</dbReference>
<dbReference type="Gene3D" id="2.60.120.10">
    <property type="entry name" value="Jelly Rolls"/>
    <property type="match status" value="1"/>
</dbReference>
<dbReference type="EMBL" id="JALJOR010000006">
    <property type="protein sequence ID" value="KAK9815559.1"/>
    <property type="molecule type" value="Genomic_DNA"/>
</dbReference>
<organism evidence="3 4">
    <name type="scientific">[Myrmecia] bisecta</name>
    <dbReference type="NCBI Taxonomy" id="41462"/>
    <lineage>
        <taxon>Eukaryota</taxon>
        <taxon>Viridiplantae</taxon>
        <taxon>Chlorophyta</taxon>
        <taxon>core chlorophytes</taxon>
        <taxon>Trebouxiophyceae</taxon>
        <taxon>Trebouxiales</taxon>
        <taxon>Trebouxiaceae</taxon>
        <taxon>Myrmecia</taxon>
    </lineage>
</organism>
<proteinExistence type="predicted"/>
<dbReference type="InterPro" id="IPR006045">
    <property type="entry name" value="Cupin_1"/>
</dbReference>
<feature type="chain" id="PRO_5043508819" description="Cupin type-1 domain-containing protein" evidence="1">
    <location>
        <begin position="23"/>
        <end position="224"/>
    </location>
</feature>